<gene>
    <name evidence="3" type="ORF">K457DRAFT_25812</name>
</gene>
<keyword evidence="2" id="KW-0732">Signal</keyword>
<name>A0A197JE00_9FUNG</name>
<evidence type="ECO:0000313" key="4">
    <source>
        <dbReference type="Proteomes" id="UP000078512"/>
    </source>
</evidence>
<protein>
    <submittedName>
        <fullName evidence="3">Uncharacterized protein</fullName>
    </submittedName>
</protein>
<feature type="signal peptide" evidence="2">
    <location>
        <begin position="1"/>
        <end position="25"/>
    </location>
</feature>
<evidence type="ECO:0000313" key="3">
    <source>
        <dbReference type="EMBL" id="OAQ22664.1"/>
    </source>
</evidence>
<sequence length="133" mass="14606">MKLNSENLFSILLITLVSIATFGDAFPISAPGTLAGISTVNPKRINVFTGSPVEPSDTNPPPYSISPGPFGKPDLSPNNPPRSRVPDREEMNPFAGERYPRDKNNSPLPIYVDTGLPVNPELVDPKKRLRYYK</sequence>
<proteinExistence type="predicted"/>
<organism evidence="3 4">
    <name type="scientific">Linnemannia elongata AG-77</name>
    <dbReference type="NCBI Taxonomy" id="1314771"/>
    <lineage>
        <taxon>Eukaryota</taxon>
        <taxon>Fungi</taxon>
        <taxon>Fungi incertae sedis</taxon>
        <taxon>Mucoromycota</taxon>
        <taxon>Mortierellomycotina</taxon>
        <taxon>Mortierellomycetes</taxon>
        <taxon>Mortierellales</taxon>
        <taxon>Mortierellaceae</taxon>
        <taxon>Linnemannia</taxon>
    </lineage>
</organism>
<accession>A0A197JE00</accession>
<dbReference type="AlphaFoldDB" id="A0A197JE00"/>
<evidence type="ECO:0000256" key="2">
    <source>
        <dbReference type="SAM" id="SignalP"/>
    </source>
</evidence>
<evidence type="ECO:0000256" key="1">
    <source>
        <dbReference type="SAM" id="MobiDB-lite"/>
    </source>
</evidence>
<reference evidence="3 4" key="1">
    <citation type="submission" date="2016-05" db="EMBL/GenBank/DDBJ databases">
        <title>Genome sequencing reveals origins of a unique bacterial endosymbiosis in the earliest lineages of terrestrial Fungi.</title>
        <authorList>
            <consortium name="DOE Joint Genome Institute"/>
            <person name="Uehling J."/>
            <person name="Gryganskyi A."/>
            <person name="Hameed K."/>
            <person name="Tschaplinski T."/>
            <person name="Misztal P."/>
            <person name="Wu S."/>
            <person name="Desiro A."/>
            <person name="Vande Pol N."/>
            <person name="Du Z.-Y."/>
            <person name="Zienkiewicz A."/>
            <person name="Zienkiewicz K."/>
            <person name="Morin E."/>
            <person name="Tisserant E."/>
            <person name="Splivallo R."/>
            <person name="Hainaut M."/>
            <person name="Henrissat B."/>
            <person name="Ohm R."/>
            <person name="Kuo A."/>
            <person name="Yan J."/>
            <person name="Lipzen A."/>
            <person name="Nolan M."/>
            <person name="Labutti K."/>
            <person name="Barry K."/>
            <person name="Goldstein A."/>
            <person name="Labbe J."/>
            <person name="Schadt C."/>
            <person name="Tuskan G."/>
            <person name="Grigoriev I."/>
            <person name="Martin F."/>
            <person name="Vilgalys R."/>
            <person name="Bonito G."/>
        </authorList>
    </citation>
    <scope>NUCLEOTIDE SEQUENCE [LARGE SCALE GENOMIC DNA]</scope>
    <source>
        <strain evidence="3 4">AG-77</strain>
    </source>
</reference>
<feature type="chain" id="PRO_5008275830" evidence="2">
    <location>
        <begin position="26"/>
        <end position="133"/>
    </location>
</feature>
<keyword evidence="4" id="KW-1185">Reference proteome</keyword>
<dbReference type="Proteomes" id="UP000078512">
    <property type="component" value="Unassembled WGS sequence"/>
</dbReference>
<feature type="region of interest" description="Disordered" evidence="1">
    <location>
        <begin position="48"/>
        <end position="133"/>
    </location>
</feature>
<dbReference type="EMBL" id="KV442148">
    <property type="protein sequence ID" value="OAQ22664.1"/>
    <property type="molecule type" value="Genomic_DNA"/>
</dbReference>